<comment type="caution">
    <text evidence="1">The sequence shown here is derived from an EMBL/GenBank/DDBJ whole genome shotgun (WGS) entry which is preliminary data.</text>
</comment>
<reference evidence="1" key="1">
    <citation type="submission" date="2023-06" db="EMBL/GenBank/DDBJ databases">
        <title>Genome-scale phylogeny and comparative genomics of the fungal order Sordariales.</title>
        <authorList>
            <consortium name="Lawrence Berkeley National Laboratory"/>
            <person name="Hensen N."/>
            <person name="Bonometti L."/>
            <person name="Westerberg I."/>
            <person name="Brannstrom I.O."/>
            <person name="Guillou S."/>
            <person name="Cros-Aarteil S."/>
            <person name="Calhoun S."/>
            <person name="Haridas S."/>
            <person name="Kuo A."/>
            <person name="Mondo S."/>
            <person name="Pangilinan J."/>
            <person name="Riley R."/>
            <person name="Labutti K."/>
            <person name="Andreopoulos B."/>
            <person name="Lipzen A."/>
            <person name="Chen C."/>
            <person name="Yanf M."/>
            <person name="Daum C."/>
            <person name="Ng V."/>
            <person name="Clum A."/>
            <person name="Steindorff A."/>
            <person name="Ohm R."/>
            <person name="Martin F."/>
            <person name="Silar P."/>
            <person name="Natvig D."/>
            <person name="Lalanne C."/>
            <person name="Gautier V."/>
            <person name="Ament-Velasquez S.L."/>
            <person name="Kruys A."/>
            <person name="Hutchinson M.I."/>
            <person name="Powell A.J."/>
            <person name="Barry K."/>
            <person name="Miller A.N."/>
            <person name="Grigoriev I.V."/>
            <person name="Debuchy R."/>
            <person name="Gladieux P."/>
            <person name="Thoren M.H."/>
            <person name="Johannesson H."/>
        </authorList>
    </citation>
    <scope>NUCLEOTIDE SEQUENCE</scope>
    <source>
        <strain evidence="1">SMH4607-1</strain>
    </source>
</reference>
<dbReference type="EMBL" id="JAUKUA010000003">
    <property type="protein sequence ID" value="KAK0721134.1"/>
    <property type="molecule type" value="Genomic_DNA"/>
</dbReference>
<name>A0AA40ASD3_9PEZI</name>
<dbReference type="AlphaFoldDB" id="A0AA40ASD3"/>
<dbReference type="Proteomes" id="UP001172102">
    <property type="component" value="Unassembled WGS sequence"/>
</dbReference>
<gene>
    <name evidence="1" type="ORF">B0H67DRAFT_578200</name>
</gene>
<keyword evidence="2" id="KW-1185">Reference proteome</keyword>
<evidence type="ECO:0000313" key="1">
    <source>
        <dbReference type="EMBL" id="KAK0721134.1"/>
    </source>
</evidence>
<sequence length="74" mass="7600">MYKIQGYPQMPPRLDISAAAGYMAICQANYLGPLLLLAAMEVLAQLNPAVATLARGPVADAGPADGVSCHGDVS</sequence>
<proteinExistence type="predicted"/>
<accession>A0AA40ASD3</accession>
<protein>
    <submittedName>
        <fullName evidence="1">Uncharacterized protein</fullName>
    </submittedName>
</protein>
<organism evidence="1 2">
    <name type="scientific">Lasiosphaeris hirsuta</name>
    <dbReference type="NCBI Taxonomy" id="260670"/>
    <lineage>
        <taxon>Eukaryota</taxon>
        <taxon>Fungi</taxon>
        <taxon>Dikarya</taxon>
        <taxon>Ascomycota</taxon>
        <taxon>Pezizomycotina</taxon>
        <taxon>Sordariomycetes</taxon>
        <taxon>Sordariomycetidae</taxon>
        <taxon>Sordariales</taxon>
        <taxon>Lasiosphaeriaceae</taxon>
        <taxon>Lasiosphaeris</taxon>
    </lineage>
</organism>
<evidence type="ECO:0000313" key="2">
    <source>
        <dbReference type="Proteomes" id="UP001172102"/>
    </source>
</evidence>